<name>A0ABQ8SFC4_PERAM</name>
<proteinExistence type="predicted"/>
<accession>A0ABQ8SFC4</accession>
<reference evidence="2 3" key="1">
    <citation type="journal article" date="2022" name="Allergy">
        <title>Genome assembly and annotation of Periplaneta americana reveal a comprehensive cockroach allergen profile.</title>
        <authorList>
            <person name="Wang L."/>
            <person name="Xiong Q."/>
            <person name="Saelim N."/>
            <person name="Wang L."/>
            <person name="Nong W."/>
            <person name="Wan A.T."/>
            <person name="Shi M."/>
            <person name="Liu X."/>
            <person name="Cao Q."/>
            <person name="Hui J.H.L."/>
            <person name="Sookrung N."/>
            <person name="Leung T.F."/>
            <person name="Tungtrongchitr A."/>
            <person name="Tsui S.K.W."/>
        </authorList>
    </citation>
    <scope>NUCLEOTIDE SEQUENCE [LARGE SCALE GENOMIC DNA]</scope>
    <source>
        <strain evidence="2">PWHHKU_190912</strain>
    </source>
</reference>
<evidence type="ECO:0000313" key="2">
    <source>
        <dbReference type="EMBL" id="KAJ4432352.1"/>
    </source>
</evidence>
<organism evidence="2 3">
    <name type="scientific">Periplaneta americana</name>
    <name type="common">American cockroach</name>
    <name type="synonym">Blatta americana</name>
    <dbReference type="NCBI Taxonomy" id="6978"/>
    <lineage>
        <taxon>Eukaryota</taxon>
        <taxon>Metazoa</taxon>
        <taxon>Ecdysozoa</taxon>
        <taxon>Arthropoda</taxon>
        <taxon>Hexapoda</taxon>
        <taxon>Insecta</taxon>
        <taxon>Pterygota</taxon>
        <taxon>Neoptera</taxon>
        <taxon>Polyneoptera</taxon>
        <taxon>Dictyoptera</taxon>
        <taxon>Blattodea</taxon>
        <taxon>Blattoidea</taxon>
        <taxon>Blattidae</taxon>
        <taxon>Blattinae</taxon>
        <taxon>Periplaneta</taxon>
    </lineage>
</organism>
<comment type="caution">
    <text evidence="2">The sequence shown here is derived from an EMBL/GenBank/DDBJ whole genome shotgun (WGS) entry which is preliminary data.</text>
</comment>
<gene>
    <name evidence="2" type="ORF">ANN_20971</name>
</gene>
<keyword evidence="3" id="KW-1185">Reference proteome</keyword>
<feature type="region of interest" description="Disordered" evidence="1">
    <location>
        <begin position="1"/>
        <end position="36"/>
    </location>
</feature>
<sequence>MAGLCEGGNEPPGSLKVTHEGPRPTSRLLASRSHAKAEVDDHPTRMRYCVVSHYNWFAKPDFRYLL</sequence>
<evidence type="ECO:0000313" key="3">
    <source>
        <dbReference type="Proteomes" id="UP001148838"/>
    </source>
</evidence>
<protein>
    <submittedName>
        <fullName evidence="2">Uncharacterized protein</fullName>
    </submittedName>
</protein>
<dbReference type="Proteomes" id="UP001148838">
    <property type="component" value="Unassembled WGS sequence"/>
</dbReference>
<evidence type="ECO:0000256" key="1">
    <source>
        <dbReference type="SAM" id="MobiDB-lite"/>
    </source>
</evidence>
<dbReference type="EMBL" id="JAJSOF020000029">
    <property type="protein sequence ID" value="KAJ4432352.1"/>
    <property type="molecule type" value="Genomic_DNA"/>
</dbReference>